<dbReference type="SUPFAM" id="SSF47819">
    <property type="entry name" value="HRDC-like"/>
    <property type="match status" value="1"/>
</dbReference>
<dbReference type="HOGENOM" id="CLU_032714_0_0_0"/>
<dbReference type="SMART" id="SM00341">
    <property type="entry name" value="HRDC"/>
    <property type="match status" value="1"/>
</dbReference>
<dbReference type="AlphaFoldDB" id="C1CYK5"/>
<keyword evidence="4" id="KW-1185">Reference proteome</keyword>
<evidence type="ECO:0000256" key="1">
    <source>
        <dbReference type="SAM" id="MobiDB-lite"/>
    </source>
</evidence>
<feature type="compositionally biased region" description="Polar residues" evidence="1">
    <location>
        <begin position="446"/>
        <end position="461"/>
    </location>
</feature>
<reference evidence="3 4" key="1">
    <citation type="journal article" date="2009" name="PLoS Genet.">
        <title>Alliance of proteomics and genomics to unravel the specificities of Sahara bacterium Deinococcus deserti.</title>
        <authorList>
            <person name="de Groot A."/>
            <person name="Dulermo R."/>
            <person name="Ortet P."/>
            <person name="Blanchard L."/>
            <person name="Guerin P."/>
            <person name="Fernandez B."/>
            <person name="Vacherie B."/>
            <person name="Dossat C."/>
            <person name="Jolivet E."/>
            <person name="Siguier P."/>
            <person name="Chandler M."/>
            <person name="Barakat M."/>
            <person name="Dedieu A."/>
            <person name="Barbe V."/>
            <person name="Heulin T."/>
            <person name="Sommer S."/>
            <person name="Achouak W."/>
            <person name="Armengaud J."/>
        </authorList>
    </citation>
    <scope>NUCLEOTIDE SEQUENCE [LARGE SCALE GENOMIC DNA]</scope>
    <source>
        <strain evidence="4">DSM 17065 / CIP 109153 / LMG 22923 / VCD115</strain>
    </source>
</reference>
<dbReference type="InterPro" id="IPR002121">
    <property type="entry name" value="HRDC_dom"/>
</dbReference>
<dbReference type="GO" id="GO:0000166">
    <property type="term" value="F:nucleotide binding"/>
    <property type="evidence" value="ECO:0007669"/>
    <property type="project" value="InterPro"/>
</dbReference>
<dbReference type="Proteomes" id="UP000002208">
    <property type="component" value="Chromosome"/>
</dbReference>
<dbReference type="PaxDb" id="546414-Deide_02180"/>
<dbReference type="Gene3D" id="1.10.150.80">
    <property type="entry name" value="HRDC domain"/>
    <property type="match status" value="1"/>
</dbReference>
<sequence length="591" mass="62685">MRQNSRMTDSRSSRPDARLVLLHAERGDPHARLAGALAALEGADWGLLLSGEDALARQLASLVGGGTLRVDSRVRVNREALAGAGLAVAGLDAEWRGARAVWLLEPDAETLERARRAGVRVVVDATLAPGSSWFAAGADLVVYRDSVTLSGHADAPLAVLFGTGRAPEAAGAPPSDLSVALVLRDVATLPLRLARAARTTVQLAERLGGAAQGAGPTALLLAPDAASDTPQALGGVLAAARSVPGGVLLTPGLQEADVALAMLHGAADLRQPERREPARPEASRVEGRRPEEGRRDEQQQGEPRRDEGRRDEGRREDRRDHRFDGRRDAGRDGGRRDAFRRGGDRPGRFSRGDQPNQAGPDRPAEPERFTFEAPQAAADTAPLQSAAPVPATEETWEPEIVFSNQPPHPQVTLPTPVSSGPDAPNLPVLPDVLNLPEPLADADETPNGQDDTAVQEPQASLSDADDRAGSGAADPAAPAEDTAVEADSTEADVIEPAPPAIVLAPDLPKGKEDPSADLTDEQAAVYARLREWRNAEAKRQEISRFIIASNATLAEIARRIPYTEADLRAVKGMGPERVRKYGEKILEVVRG</sequence>
<proteinExistence type="predicted"/>
<dbReference type="OrthoDB" id="60641at2"/>
<evidence type="ECO:0000259" key="2">
    <source>
        <dbReference type="PROSITE" id="PS50967"/>
    </source>
</evidence>
<protein>
    <submittedName>
        <fullName evidence="3">Putative Nucleic acid-binding protein, HRDC family</fullName>
    </submittedName>
</protein>
<accession>C1CYK5</accession>
<dbReference type="STRING" id="546414.Deide_02180"/>
<feature type="region of interest" description="Disordered" evidence="1">
    <location>
        <begin position="269"/>
        <end position="517"/>
    </location>
</feature>
<gene>
    <name evidence="3" type="ordered locus">Deide_02180</name>
</gene>
<name>C1CYK5_DEIDV</name>
<dbReference type="Pfam" id="PF00570">
    <property type="entry name" value="HRDC"/>
    <property type="match status" value="1"/>
</dbReference>
<feature type="domain" description="HRDC" evidence="2">
    <location>
        <begin position="519"/>
        <end position="591"/>
    </location>
</feature>
<dbReference type="eggNOG" id="COG0626">
    <property type="taxonomic scope" value="Bacteria"/>
</dbReference>
<dbReference type="InterPro" id="IPR015424">
    <property type="entry name" value="PyrdxlP-dep_Trfase"/>
</dbReference>
<feature type="compositionally biased region" description="Acidic residues" evidence="1">
    <location>
        <begin position="482"/>
        <end position="493"/>
    </location>
</feature>
<feature type="compositionally biased region" description="Basic and acidic residues" evidence="1">
    <location>
        <begin position="270"/>
        <end position="351"/>
    </location>
</feature>
<dbReference type="GO" id="GO:0003676">
    <property type="term" value="F:nucleic acid binding"/>
    <property type="evidence" value="ECO:0007669"/>
    <property type="project" value="InterPro"/>
</dbReference>
<dbReference type="SUPFAM" id="SSF53383">
    <property type="entry name" value="PLP-dependent transferases"/>
    <property type="match status" value="1"/>
</dbReference>
<dbReference type="InterPro" id="IPR015421">
    <property type="entry name" value="PyrdxlP-dep_Trfase_major"/>
</dbReference>
<evidence type="ECO:0000313" key="4">
    <source>
        <dbReference type="Proteomes" id="UP000002208"/>
    </source>
</evidence>
<dbReference type="EMBL" id="CP001114">
    <property type="protein sequence ID" value="ACO45026.1"/>
    <property type="molecule type" value="Genomic_DNA"/>
</dbReference>
<dbReference type="InterPro" id="IPR010997">
    <property type="entry name" value="HRDC-like_sf"/>
</dbReference>
<dbReference type="eggNOG" id="COG0210">
    <property type="taxonomic scope" value="Bacteria"/>
</dbReference>
<dbReference type="PROSITE" id="PS50967">
    <property type="entry name" value="HRDC"/>
    <property type="match status" value="1"/>
</dbReference>
<feature type="compositionally biased region" description="Low complexity" evidence="1">
    <location>
        <begin position="421"/>
        <end position="439"/>
    </location>
</feature>
<dbReference type="KEGG" id="ddr:Deide_02180"/>
<dbReference type="Gene3D" id="3.40.640.10">
    <property type="entry name" value="Type I PLP-dependent aspartate aminotransferase-like (Major domain)"/>
    <property type="match status" value="1"/>
</dbReference>
<dbReference type="InterPro" id="IPR044876">
    <property type="entry name" value="HRDC_dom_sf"/>
</dbReference>
<organism evidence="3 4">
    <name type="scientific">Deinococcus deserti (strain DSM 17065 / CIP 109153 / LMG 22923 / VCD115)</name>
    <dbReference type="NCBI Taxonomy" id="546414"/>
    <lineage>
        <taxon>Bacteria</taxon>
        <taxon>Thermotogati</taxon>
        <taxon>Deinococcota</taxon>
        <taxon>Deinococci</taxon>
        <taxon>Deinococcales</taxon>
        <taxon>Deinococcaceae</taxon>
        <taxon>Deinococcus</taxon>
    </lineage>
</organism>
<evidence type="ECO:0000313" key="3">
    <source>
        <dbReference type="EMBL" id="ACO45026.1"/>
    </source>
</evidence>
<feature type="compositionally biased region" description="Low complexity" evidence="1">
    <location>
        <begin position="469"/>
        <end position="481"/>
    </location>
</feature>